<dbReference type="InterPro" id="IPR000073">
    <property type="entry name" value="AB_hydrolase_1"/>
</dbReference>
<sequence length="669" mass="74698">MSADSVVSMLREPSTEQKLPPAREFPRYSSCCCGKPNTKIEPETWSSLLVEIRKNRWLQIYHYHPTVRDKQFQIELETYLNYRKTGRDFTRKQQLLQLLQVKQRSRSNSIISNNSLLNSTVRKKKITSDSMKTEWSGSGVIPGSVVGSDSDINVRDTNGGQTAPKSSDSSVSVYTDNKPLIGIESTTNNHQNKTDTASIAMGHSDVITTARDTCGHNISLKSPSLDIQNSDSESINTSRDVQISLAKSQQGINQHTHDKDQGNIGTKMDRESPGAVDNYNKLPHSFEHIGTQRPASNDSQDLSSEGSERSVNQDKGTMNQDKGTMDQDKGTVNQDKGTVNQDKGTLDQDKGTMNQDKGTMDQDKGTMNQDKGTVNQDKGTLNQDKGDHSAVLFFFHGVGGSADVWKPQVDYFRKEGYEIIVPDLLGHGYSQAPKTQSAYHFKELTKDIVAIFDRYCKRRNVIIGHSYGTCFATILARQRSLYVTKMILISGGGPTPLQPQPGIFSLPSCLLGCLKPILVCGFKKSAFVTKSKTYVPKEKAFDVPSYVLKHTMNGQDWLDGDENYHRWITVPTLLIYGMNDPLVTLWETQAMQKIVFGSTLEVIDNASHMVMIDQPELTNKLIHDYLHKDFRVIGTAKRQNRLVKHQSSVISLKTLPPSGLFMTGKHNDH</sequence>
<evidence type="ECO:0000313" key="10">
    <source>
        <dbReference type="EMBL" id="CAH1797484.1"/>
    </source>
</evidence>
<dbReference type="GO" id="GO:0005765">
    <property type="term" value="C:lysosomal membrane"/>
    <property type="evidence" value="ECO:0007669"/>
    <property type="project" value="UniProtKB-SubCell"/>
</dbReference>
<dbReference type="GO" id="GO:0031902">
    <property type="term" value="C:late endosome membrane"/>
    <property type="evidence" value="ECO:0007669"/>
    <property type="project" value="UniProtKB-SubCell"/>
</dbReference>
<dbReference type="EC" id="3.1.1.23" evidence="2"/>
<dbReference type="InterPro" id="IPR000639">
    <property type="entry name" value="Epox_hydrolase-like"/>
</dbReference>
<comment type="catalytic activity">
    <reaction evidence="6">
        <text>1-dodecanoylglycerol + H2O = dodecanoate + glycerol + H(+)</text>
        <dbReference type="Rhea" id="RHEA:44316"/>
        <dbReference type="ChEBI" id="CHEBI:15377"/>
        <dbReference type="ChEBI" id="CHEBI:15378"/>
        <dbReference type="ChEBI" id="CHEBI:17754"/>
        <dbReference type="ChEBI" id="CHEBI:18262"/>
        <dbReference type="ChEBI" id="CHEBI:75539"/>
    </reaction>
</comment>
<evidence type="ECO:0000256" key="7">
    <source>
        <dbReference type="ARBA" id="ARBA00049568"/>
    </source>
</evidence>
<dbReference type="EMBL" id="CAIIXF020000010">
    <property type="protein sequence ID" value="CAH1797484.1"/>
    <property type="molecule type" value="Genomic_DNA"/>
</dbReference>
<feature type="compositionally biased region" description="Polar residues" evidence="8">
    <location>
        <begin position="365"/>
        <end position="374"/>
    </location>
</feature>
<feature type="compositionally biased region" description="Low complexity" evidence="8">
    <location>
        <begin position="136"/>
        <end position="148"/>
    </location>
</feature>
<evidence type="ECO:0000256" key="8">
    <source>
        <dbReference type="SAM" id="MobiDB-lite"/>
    </source>
</evidence>
<dbReference type="Pfam" id="PF00561">
    <property type="entry name" value="Abhydrolase_1"/>
    <property type="match status" value="1"/>
</dbReference>
<dbReference type="PANTHER" id="PTHR43798">
    <property type="entry name" value="MONOACYLGLYCEROL LIPASE"/>
    <property type="match status" value="1"/>
</dbReference>
<feature type="region of interest" description="Disordered" evidence="8">
    <location>
        <begin position="1"/>
        <end position="22"/>
    </location>
</feature>
<comment type="catalytic activity">
    <reaction evidence="1">
        <text>Hydrolyzes glycerol monoesters of long-chain fatty acids.</text>
        <dbReference type="EC" id="3.1.1.23"/>
    </reaction>
</comment>
<dbReference type="Gene3D" id="3.40.50.1820">
    <property type="entry name" value="alpha/beta hydrolase"/>
    <property type="match status" value="1"/>
</dbReference>
<dbReference type="InterPro" id="IPR050266">
    <property type="entry name" value="AB_hydrolase_sf"/>
</dbReference>
<dbReference type="GO" id="GO:0047372">
    <property type="term" value="F:monoacylglycerol lipase activity"/>
    <property type="evidence" value="ECO:0007669"/>
    <property type="project" value="UniProtKB-EC"/>
</dbReference>
<dbReference type="OrthoDB" id="428974at2759"/>
<feature type="compositionally biased region" description="Polar residues" evidence="8">
    <location>
        <begin position="155"/>
        <end position="172"/>
    </location>
</feature>
<dbReference type="PANTHER" id="PTHR43798:SF5">
    <property type="entry name" value="MONOACYLGLYCEROL LIPASE ABHD6"/>
    <property type="match status" value="1"/>
</dbReference>
<dbReference type="PRINTS" id="PR00111">
    <property type="entry name" value="ABHYDROLASE"/>
</dbReference>
<feature type="compositionally biased region" description="Basic and acidic residues" evidence="8">
    <location>
        <begin position="255"/>
        <end position="272"/>
    </location>
</feature>
<dbReference type="PRINTS" id="PR00412">
    <property type="entry name" value="EPOXHYDRLASE"/>
</dbReference>
<protein>
    <recommendedName>
        <fullName evidence="2">acylglycerol lipase</fullName>
        <ecNumber evidence="2">3.1.1.23</ecNumber>
    </recommendedName>
</protein>
<dbReference type="AlphaFoldDB" id="A0A8S4PW36"/>
<reference evidence="10" key="1">
    <citation type="submission" date="2022-03" db="EMBL/GenBank/DDBJ databases">
        <authorList>
            <person name="Martin C."/>
        </authorList>
    </citation>
    <scope>NUCLEOTIDE SEQUENCE</scope>
</reference>
<evidence type="ECO:0000313" key="11">
    <source>
        <dbReference type="Proteomes" id="UP000749559"/>
    </source>
</evidence>
<keyword evidence="11" id="KW-1185">Reference proteome</keyword>
<feature type="domain" description="AB hydrolase-1" evidence="9">
    <location>
        <begin position="391"/>
        <end position="494"/>
    </location>
</feature>
<dbReference type="GO" id="GO:0046464">
    <property type="term" value="P:acylglycerol catabolic process"/>
    <property type="evidence" value="ECO:0007669"/>
    <property type="project" value="TreeGrafter"/>
</dbReference>
<dbReference type="Proteomes" id="UP000749559">
    <property type="component" value="Unassembled WGS sequence"/>
</dbReference>
<feature type="region of interest" description="Disordered" evidence="8">
    <location>
        <begin position="247"/>
        <end position="374"/>
    </location>
</feature>
<proteinExistence type="predicted"/>
<evidence type="ECO:0000259" key="9">
    <source>
        <dbReference type="Pfam" id="PF00561"/>
    </source>
</evidence>
<evidence type="ECO:0000256" key="2">
    <source>
        <dbReference type="ARBA" id="ARBA00013254"/>
    </source>
</evidence>
<comment type="subcellular location">
    <subcellularLocation>
        <location evidence="3">Late endosome membrane</location>
        <topology evidence="3">Single-pass type II membrane protein</topology>
    </subcellularLocation>
    <subcellularLocation>
        <location evidence="4">Lysosome membrane</location>
        <topology evidence="4">Single-pass type II membrane protein</topology>
    </subcellularLocation>
    <subcellularLocation>
        <location evidence="5">Mitochondrion membrane</location>
        <topology evidence="5">Single-pass type II membrane protein</topology>
    </subcellularLocation>
</comment>
<comment type="function">
    <text evidence="7">Lipase that preferentially hydrolysis medium-chain saturated monoacylglycerols including 2-arachidonoylglycerol. Through 2-arachidonoylglycerol degradation may regulate endocannabinoid signaling pathways. Also has a lysophosphatidyl lipase activity with a preference for lysophosphatidylglycerol among other lysophospholipids. Also able to degrade bis(monoacylglycero)phosphate (BMP) and constitutes the major enzyme for BMP catabolism. BMP, also known as lysobisphosphatidic acid, is enriched in late endosomes and lysosomes and plays a key role in the formation of intraluminal vesicles and in lipid sorting.</text>
</comment>
<gene>
    <name evidence="10" type="ORF">OFUS_LOCUS21760</name>
</gene>
<evidence type="ECO:0000256" key="3">
    <source>
        <dbReference type="ARBA" id="ARBA00037797"/>
    </source>
</evidence>
<evidence type="ECO:0000256" key="1">
    <source>
        <dbReference type="ARBA" id="ARBA00001613"/>
    </source>
</evidence>
<feature type="compositionally biased region" description="Polar residues" evidence="8">
    <location>
        <begin position="330"/>
        <end position="343"/>
    </location>
</feature>
<name>A0A8S4PW36_OWEFU</name>
<evidence type="ECO:0000256" key="4">
    <source>
        <dbReference type="ARBA" id="ARBA00037874"/>
    </source>
</evidence>
<dbReference type="InterPro" id="IPR029058">
    <property type="entry name" value="AB_hydrolase_fold"/>
</dbReference>
<feature type="compositionally biased region" description="Polar residues" evidence="8">
    <location>
        <begin position="293"/>
        <end position="305"/>
    </location>
</feature>
<accession>A0A8S4PW36</accession>
<feature type="compositionally biased region" description="Polar residues" evidence="8">
    <location>
        <begin position="313"/>
        <end position="322"/>
    </location>
</feature>
<organism evidence="10 11">
    <name type="scientific">Owenia fusiformis</name>
    <name type="common">Polychaete worm</name>
    <dbReference type="NCBI Taxonomy" id="6347"/>
    <lineage>
        <taxon>Eukaryota</taxon>
        <taxon>Metazoa</taxon>
        <taxon>Spiralia</taxon>
        <taxon>Lophotrochozoa</taxon>
        <taxon>Annelida</taxon>
        <taxon>Polychaeta</taxon>
        <taxon>Sedentaria</taxon>
        <taxon>Canalipalpata</taxon>
        <taxon>Sabellida</taxon>
        <taxon>Oweniida</taxon>
        <taxon>Oweniidae</taxon>
        <taxon>Owenia</taxon>
    </lineage>
</organism>
<evidence type="ECO:0000256" key="6">
    <source>
        <dbReference type="ARBA" id="ARBA00047662"/>
    </source>
</evidence>
<feature type="region of interest" description="Disordered" evidence="8">
    <location>
        <begin position="133"/>
        <end position="172"/>
    </location>
</feature>
<dbReference type="GO" id="GO:0031966">
    <property type="term" value="C:mitochondrial membrane"/>
    <property type="evidence" value="ECO:0007669"/>
    <property type="project" value="UniProtKB-SubCell"/>
</dbReference>
<comment type="caution">
    <text evidence="10">The sequence shown here is derived from an EMBL/GenBank/DDBJ whole genome shotgun (WGS) entry which is preliminary data.</text>
</comment>
<evidence type="ECO:0000256" key="5">
    <source>
        <dbReference type="ARBA" id="ARBA00046308"/>
    </source>
</evidence>
<dbReference type="SUPFAM" id="SSF53474">
    <property type="entry name" value="alpha/beta-Hydrolases"/>
    <property type="match status" value="1"/>
</dbReference>